<evidence type="ECO:0000256" key="1">
    <source>
        <dbReference type="SAM" id="MobiDB-lite"/>
    </source>
</evidence>
<evidence type="ECO:0000313" key="2">
    <source>
        <dbReference type="EMBL" id="KAK5689433.1"/>
    </source>
</evidence>
<gene>
    <name evidence="2" type="ORF">LTR97_012907</name>
</gene>
<sequence>MTIHQWDGLAAVPFRKLMLKYRTNNKVGNLVLDLCTGCDVVNFENLLKWTEAYHEDHENVVGLSQNKVRGYDSRAKTLARRVFGTVDAMRSGKWYEVFEVLIVFYDGDELADSEDESDSDEDEESESLGDESDESEGQSETS</sequence>
<protein>
    <submittedName>
        <fullName evidence="2">Uncharacterized protein</fullName>
    </submittedName>
</protein>
<proteinExistence type="predicted"/>
<dbReference type="AlphaFoldDB" id="A0AAN7ZKF2"/>
<organism evidence="2 3">
    <name type="scientific">Elasticomyces elasticus</name>
    <dbReference type="NCBI Taxonomy" id="574655"/>
    <lineage>
        <taxon>Eukaryota</taxon>
        <taxon>Fungi</taxon>
        <taxon>Dikarya</taxon>
        <taxon>Ascomycota</taxon>
        <taxon>Pezizomycotina</taxon>
        <taxon>Dothideomycetes</taxon>
        <taxon>Dothideomycetidae</taxon>
        <taxon>Mycosphaerellales</taxon>
        <taxon>Teratosphaeriaceae</taxon>
        <taxon>Elasticomyces</taxon>
    </lineage>
</organism>
<comment type="caution">
    <text evidence="2">The sequence shown here is derived from an EMBL/GenBank/DDBJ whole genome shotgun (WGS) entry which is preliminary data.</text>
</comment>
<feature type="region of interest" description="Disordered" evidence="1">
    <location>
        <begin position="111"/>
        <end position="142"/>
    </location>
</feature>
<dbReference type="EMBL" id="JAVRQU010000032">
    <property type="protein sequence ID" value="KAK5689433.1"/>
    <property type="molecule type" value="Genomic_DNA"/>
</dbReference>
<dbReference type="Proteomes" id="UP001310594">
    <property type="component" value="Unassembled WGS sequence"/>
</dbReference>
<accession>A0AAN7ZKF2</accession>
<evidence type="ECO:0000313" key="3">
    <source>
        <dbReference type="Proteomes" id="UP001310594"/>
    </source>
</evidence>
<name>A0AAN7ZKF2_9PEZI</name>
<reference evidence="2" key="1">
    <citation type="submission" date="2023-08" db="EMBL/GenBank/DDBJ databases">
        <title>Black Yeasts Isolated from many extreme environments.</title>
        <authorList>
            <person name="Coleine C."/>
            <person name="Stajich J.E."/>
            <person name="Selbmann L."/>
        </authorList>
    </citation>
    <scope>NUCLEOTIDE SEQUENCE</scope>
    <source>
        <strain evidence="2">CCFEE 5810</strain>
    </source>
</reference>